<dbReference type="InterPro" id="IPR045584">
    <property type="entry name" value="Pilin-like"/>
</dbReference>
<keyword evidence="7 11" id="KW-1133">Transmembrane helix</keyword>
<protein>
    <submittedName>
        <fullName evidence="12">Prepilin-type N-terminal cleavage/methylation domain-containing protein</fullName>
    </submittedName>
</protein>
<evidence type="ECO:0000256" key="2">
    <source>
        <dbReference type="ARBA" id="ARBA00005233"/>
    </source>
</evidence>
<evidence type="ECO:0000256" key="3">
    <source>
        <dbReference type="ARBA" id="ARBA00011156"/>
    </source>
</evidence>
<comment type="subcellular location">
    <subcellularLocation>
        <location evidence="1">Membrane</location>
        <topology evidence="1">Single-pass membrane protein</topology>
    </subcellularLocation>
</comment>
<evidence type="ECO:0000313" key="13">
    <source>
        <dbReference type="Proteomes" id="UP001240589"/>
    </source>
</evidence>
<comment type="similarity">
    <text evidence="2 10">Belongs to the N-Me-Phe pilin family.</text>
</comment>
<dbReference type="InterPro" id="IPR001082">
    <property type="entry name" value="Pilin"/>
</dbReference>
<evidence type="ECO:0000256" key="1">
    <source>
        <dbReference type="ARBA" id="ARBA00004167"/>
    </source>
</evidence>
<dbReference type="SUPFAM" id="SSF54523">
    <property type="entry name" value="Pili subunits"/>
    <property type="match status" value="1"/>
</dbReference>
<dbReference type="InterPro" id="IPR012902">
    <property type="entry name" value="N_methyl_site"/>
</dbReference>
<keyword evidence="10" id="KW-0281">Fimbrium</keyword>
<dbReference type="Proteomes" id="UP001240589">
    <property type="component" value="Unassembled WGS sequence"/>
</dbReference>
<keyword evidence="8 11" id="KW-0472">Membrane</keyword>
<feature type="transmembrane region" description="Helical" evidence="11">
    <location>
        <begin position="12"/>
        <end position="36"/>
    </location>
</feature>
<name>A0AAW6ZGC8_NEIMU</name>
<dbReference type="Pfam" id="PF00114">
    <property type="entry name" value="Pilin"/>
    <property type="match status" value="1"/>
</dbReference>
<sequence length="185" mass="19726">MSLQAMHTKDRGFTLIELMVVIAIIGILAAIALPAYQNYAIRTRIAEGLLLVAPLKNEIVVDGRTSPVYLRNAIVELNTRNNNTGVYSKYVDSIQGDPTSGVITITYNAAAVGLDNNANTLTLTPFVPRATGGGYDTLPQAFTSANMGVVQWACSSDTHATADHYGLTPVTPGTLPARFAPSECR</sequence>
<evidence type="ECO:0000256" key="9">
    <source>
        <dbReference type="ARBA" id="ARBA00023157"/>
    </source>
</evidence>
<gene>
    <name evidence="12" type="ORF">QP792_10425</name>
</gene>
<dbReference type="Gene3D" id="3.30.700.10">
    <property type="entry name" value="Glycoprotein, Type 4 Pilin"/>
    <property type="match status" value="1"/>
</dbReference>
<evidence type="ECO:0000256" key="4">
    <source>
        <dbReference type="ARBA" id="ARBA00022481"/>
    </source>
</evidence>
<dbReference type="RefSeq" id="WP_285046815.1">
    <property type="nucleotide sequence ID" value="NZ_JASOLC010000059.1"/>
</dbReference>
<dbReference type="Pfam" id="PF07963">
    <property type="entry name" value="N_methyl"/>
    <property type="match status" value="1"/>
</dbReference>
<evidence type="ECO:0000256" key="7">
    <source>
        <dbReference type="ARBA" id="ARBA00022989"/>
    </source>
</evidence>
<dbReference type="GO" id="GO:0016020">
    <property type="term" value="C:membrane"/>
    <property type="evidence" value="ECO:0007669"/>
    <property type="project" value="UniProtKB-SubCell"/>
</dbReference>
<reference evidence="12" key="1">
    <citation type="submission" date="2023-05" db="EMBL/GenBank/DDBJ databases">
        <title>Genomic Catalog of Human Bladder Bacteria.</title>
        <authorList>
            <person name="Du J."/>
        </authorList>
    </citation>
    <scope>NUCLEOTIDE SEQUENCE</scope>
    <source>
        <strain evidence="12">UMB7974B</strain>
    </source>
</reference>
<comment type="subunit">
    <text evidence="3">The pili are polar flexible filaments of about 5.4 nanometers diameter and 2.5 micrometers average length; they consist of only a single polypeptide chain arranged in a helical configuration of five subunits per turn in the assembled pilus.</text>
</comment>
<keyword evidence="5 11" id="KW-0812">Transmembrane</keyword>
<evidence type="ECO:0000256" key="5">
    <source>
        <dbReference type="ARBA" id="ARBA00022692"/>
    </source>
</evidence>
<evidence type="ECO:0000256" key="10">
    <source>
        <dbReference type="RuleBase" id="RU000389"/>
    </source>
</evidence>
<proteinExistence type="inferred from homology"/>
<dbReference type="GO" id="GO:0007155">
    <property type="term" value="P:cell adhesion"/>
    <property type="evidence" value="ECO:0007669"/>
    <property type="project" value="UniProtKB-KW"/>
</dbReference>
<evidence type="ECO:0000313" key="12">
    <source>
        <dbReference type="EMBL" id="MDK8362595.1"/>
    </source>
</evidence>
<dbReference type="PANTHER" id="PTHR30093">
    <property type="entry name" value="GENERAL SECRETION PATHWAY PROTEIN G"/>
    <property type="match status" value="1"/>
</dbReference>
<dbReference type="EMBL" id="JASPBL010000062">
    <property type="protein sequence ID" value="MDK8362595.1"/>
    <property type="molecule type" value="Genomic_DNA"/>
</dbReference>
<dbReference type="PANTHER" id="PTHR30093:SF44">
    <property type="entry name" value="TYPE II SECRETION SYSTEM CORE PROTEIN G"/>
    <property type="match status" value="1"/>
</dbReference>
<keyword evidence="6" id="KW-0130">Cell adhesion</keyword>
<evidence type="ECO:0000256" key="8">
    <source>
        <dbReference type="ARBA" id="ARBA00023136"/>
    </source>
</evidence>
<comment type="caution">
    <text evidence="12">The sequence shown here is derived from an EMBL/GenBank/DDBJ whole genome shotgun (WGS) entry which is preliminary data.</text>
</comment>
<dbReference type="NCBIfam" id="TIGR02532">
    <property type="entry name" value="IV_pilin_GFxxxE"/>
    <property type="match status" value="1"/>
</dbReference>
<dbReference type="AlphaFoldDB" id="A0AAW6ZGC8"/>
<evidence type="ECO:0000256" key="11">
    <source>
        <dbReference type="SAM" id="Phobius"/>
    </source>
</evidence>
<organism evidence="12 13">
    <name type="scientific">Neisseria mucosa</name>
    <dbReference type="NCBI Taxonomy" id="488"/>
    <lineage>
        <taxon>Bacteria</taxon>
        <taxon>Pseudomonadati</taxon>
        <taxon>Pseudomonadota</taxon>
        <taxon>Betaproteobacteria</taxon>
        <taxon>Neisseriales</taxon>
        <taxon>Neisseriaceae</taxon>
        <taxon>Neisseria</taxon>
    </lineage>
</organism>
<keyword evidence="9" id="KW-1015">Disulfide bond</keyword>
<dbReference type="GO" id="GO:0009289">
    <property type="term" value="C:pilus"/>
    <property type="evidence" value="ECO:0007669"/>
    <property type="project" value="InterPro"/>
</dbReference>
<accession>A0AAW6ZGC8</accession>
<dbReference type="PROSITE" id="PS00409">
    <property type="entry name" value="PROKAR_NTER_METHYL"/>
    <property type="match status" value="1"/>
</dbReference>
<evidence type="ECO:0000256" key="6">
    <source>
        <dbReference type="ARBA" id="ARBA00022889"/>
    </source>
</evidence>
<keyword evidence="4" id="KW-0488">Methylation</keyword>